<reference evidence="9" key="1">
    <citation type="journal article" date="2020" name="Fungal Divers.">
        <title>Resolving the Mortierellaceae phylogeny through synthesis of multi-gene phylogenetics and phylogenomics.</title>
        <authorList>
            <person name="Vandepol N."/>
            <person name="Liber J."/>
            <person name="Desiro A."/>
            <person name="Na H."/>
            <person name="Kennedy M."/>
            <person name="Barry K."/>
            <person name="Grigoriev I.V."/>
            <person name="Miller A.N."/>
            <person name="O'Donnell K."/>
            <person name="Stajich J.E."/>
            <person name="Bonito G."/>
        </authorList>
    </citation>
    <scope>NUCLEOTIDE SEQUENCE</scope>
    <source>
        <strain evidence="9">MES-2147</strain>
    </source>
</reference>
<keyword evidence="3" id="KW-0378">Hydrolase</keyword>
<feature type="binding site" evidence="5">
    <location>
        <position position="392"/>
    </location>
    <ligand>
        <name>substrate</name>
    </ligand>
</feature>
<dbReference type="GO" id="GO:0006282">
    <property type="term" value="P:regulation of DNA repair"/>
    <property type="evidence" value="ECO:0007669"/>
    <property type="project" value="InterPro"/>
</dbReference>
<keyword evidence="10" id="KW-1185">Reference proteome</keyword>
<dbReference type="InterPro" id="IPR046372">
    <property type="entry name" value="PARG_cat_C"/>
</dbReference>
<dbReference type="EC" id="3.2.1.143" evidence="2"/>
<dbReference type="GO" id="GO:0005737">
    <property type="term" value="C:cytoplasm"/>
    <property type="evidence" value="ECO:0007669"/>
    <property type="project" value="TreeGrafter"/>
</dbReference>
<dbReference type="InterPro" id="IPR048362">
    <property type="entry name" value="PARG_helical"/>
</dbReference>
<dbReference type="Proteomes" id="UP000749646">
    <property type="component" value="Unassembled WGS sequence"/>
</dbReference>
<dbReference type="GO" id="GO:0004649">
    <property type="term" value="F:poly(ADP-ribose) glycohydrolase activity"/>
    <property type="evidence" value="ECO:0007669"/>
    <property type="project" value="UniProtKB-EC"/>
</dbReference>
<feature type="active site" evidence="4">
    <location>
        <position position="389"/>
    </location>
</feature>
<evidence type="ECO:0000256" key="4">
    <source>
        <dbReference type="PIRSR" id="PIRSR607724-1"/>
    </source>
</evidence>
<feature type="domain" description="PARG helical" evidence="8">
    <location>
        <begin position="99"/>
        <end position="196"/>
    </location>
</feature>
<dbReference type="Pfam" id="PF20811">
    <property type="entry name" value="PARG_cat_N"/>
    <property type="match status" value="2"/>
</dbReference>
<dbReference type="OrthoDB" id="1937899at2759"/>
<evidence type="ECO:0000256" key="5">
    <source>
        <dbReference type="PIRSR" id="PIRSR607724-2"/>
    </source>
</evidence>
<feature type="non-terminal residue" evidence="9">
    <location>
        <position position="613"/>
    </location>
</feature>
<dbReference type="PANTHER" id="PTHR12837:SF0">
    <property type="entry name" value="POLY(ADP-RIBOSE) GLYCOHYDROLASE"/>
    <property type="match status" value="1"/>
</dbReference>
<evidence type="ECO:0000256" key="1">
    <source>
        <dbReference type="ARBA" id="ARBA00009545"/>
    </source>
</evidence>
<feature type="domain" description="PARG helical" evidence="8">
    <location>
        <begin position="288"/>
        <end position="344"/>
    </location>
</feature>
<feature type="binding site" evidence="5">
    <location>
        <position position="447"/>
    </location>
    <ligand>
        <name>substrate</name>
    </ligand>
</feature>
<feature type="domain" description="PARG catalytic Macro" evidence="7">
    <location>
        <begin position="368"/>
        <end position="495"/>
    </location>
</feature>
<feature type="compositionally biased region" description="Basic and acidic residues" evidence="6">
    <location>
        <begin position="171"/>
        <end position="191"/>
    </location>
</feature>
<accession>A0A9P6J240</accession>
<feature type="region of interest" description="Disordered" evidence="6">
    <location>
        <begin position="70"/>
        <end position="90"/>
    </location>
</feature>
<dbReference type="Pfam" id="PF05028">
    <property type="entry name" value="PARG_cat_C"/>
    <property type="match status" value="1"/>
</dbReference>
<feature type="region of interest" description="Disordered" evidence="6">
    <location>
        <begin position="162"/>
        <end position="218"/>
    </location>
</feature>
<name>A0A9P6J240_9FUNG</name>
<evidence type="ECO:0000259" key="7">
    <source>
        <dbReference type="Pfam" id="PF05028"/>
    </source>
</evidence>
<evidence type="ECO:0000256" key="2">
    <source>
        <dbReference type="ARBA" id="ARBA00012255"/>
    </source>
</evidence>
<feature type="active site" evidence="4">
    <location>
        <position position="407"/>
    </location>
</feature>
<protein>
    <recommendedName>
        <fullName evidence="2">poly(ADP-ribose) glycohydrolase</fullName>
        <ecNumber evidence="2">3.2.1.143</ecNumber>
    </recommendedName>
</protein>
<dbReference type="PANTHER" id="PTHR12837">
    <property type="entry name" value="POLY ADP-RIBOSE GLYCOHYDROLASE"/>
    <property type="match status" value="1"/>
</dbReference>
<evidence type="ECO:0000256" key="6">
    <source>
        <dbReference type="SAM" id="MobiDB-lite"/>
    </source>
</evidence>
<proteinExistence type="inferred from homology"/>
<dbReference type="AlphaFoldDB" id="A0A9P6J240"/>
<dbReference type="EMBL" id="JAAAHW010006551">
    <property type="protein sequence ID" value="KAF9958634.1"/>
    <property type="molecule type" value="Genomic_DNA"/>
</dbReference>
<evidence type="ECO:0000313" key="9">
    <source>
        <dbReference type="EMBL" id="KAF9958634.1"/>
    </source>
</evidence>
<dbReference type="GO" id="GO:0005975">
    <property type="term" value="P:carbohydrate metabolic process"/>
    <property type="evidence" value="ECO:0007669"/>
    <property type="project" value="InterPro"/>
</dbReference>
<organism evidence="9 10">
    <name type="scientific">Modicella reniformis</name>
    <dbReference type="NCBI Taxonomy" id="1440133"/>
    <lineage>
        <taxon>Eukaryota</taxon>
        <taxon>Fungi</taxon>
        <taxon>Fungi incertae sedis</taxon>
        <taxon>Mucoromycota</taxon>
        <taxon>Mortierellomycotina</taxon>
        <taxon>Mortierellomycetes</taxon>
        <taxon>Mortierellales</taxon>
        <taxon>Mortierellaceae</taxon>
        <taxon>Modicella</taxon>
    </lineage>
</organism>
<evidence type="ECO:0000313" key="10">
    <source>
        <dbReference type="Proteomes" id="UP000749646"/>
    </source>
</evidence>
<comment type="similarity">
    <text evidence="1">Belongs to the poly(ADP-ribose) glycohydrolase family.</text>
</comment>
<dbReference type="GO" id="GO:0005634">
    <property type="term" value="C:nucleus"/>
    <property type="evidence" value="ECO:0007669"/>
    <property type="project" value="TreeGrafter"/>
</dbReference>
<gene>
    <name evidence="9" type="ORF">BGZ65_001293</name>
</gene>
<dbReference type="GO" id="GO:1990966">
    <property type="term" value="P:ATP generation from poly-ADP-D-ribose"/>
    <property type="evidence" value="ECO:0007669"/>
    <property type="project" value="TreeGrafter"/>
</dbReference>
<comment type="caution">
    <text evidence="9">The sequence shown here is derived from an EMBL/GenBank/DDBJ whole genome shotgun (WGS) entry which is preliminary data.</text>
</comment>
<dbReference type="GO" id="GO:0009225">
    <property type="term" value="P:nucleotide-sugar metabolic process"/>
    <property type="evidence" value="ECO:0007669"/>
    <property type="project" value="TreeGrafter"/>
</dbReference>
<evidence type="ECO:0000259" key="8">
    <source>
        <dbReference type="Pfam" id="PF20811"/>
    </source>
</evidence>
<sequence>MGRWNSGDAQEWVLNGLKAFLNQKADRPISSDSRIRSRGYDSPLAALSDFEPDDSLEKDIDYDEDITMAEEEEEEENKMTNSNNDSDSATSIAEADFFNKEERDRFFTTILPKMQALALRLPELIRKPIPLMKQQQDLAVTLNQEQIACLIANAFFNTFPWRNTPSRGHSSSKESKKQWISESTLKSDRTKGKPSKGQTLNEAPRDRYGNHSKTQGQIPREFCNADGQMSLFAYFGRKDPKSSATTVLKETSKVPTAETGVPHKSISISSDSGSNISINNTGSKVNAEKDEYTRFPSINFWGLFCSDDTNFSYSSSNAAKLRCIIHYFDRVTTKMPQGVVTFHRQVLKNRVSLNVDERISTAPLYCVKLRVDIDSPLEDEAPPRALQLDFANKTIGGGVIGHGAVQEEIRFVICPELIASRLFTQTMQENEAVLIKGAERYSNYNGYGTTFSWHSDHVDDTPRDHLGRRKTEICAIDAAPFKSKEQRLRQFSRGFILYSKDDQDDKLPLGRDIVYYTYGLEDLGKEIEMFMKQLCANPQVFDPGETLEWKQTVILVGVRWMIHVGGPAVSVVLQNEAVIDSIKYPEDTSSTVLLGPILDPDSTPELRVQPGRG</sequence>
<evidence type="ECO:0000256" key="3">
    <source>
        <dbReference type="ARBA" id="ARBA00022801"/>
    </source>
</evidence>
<dbReference type="InterPro" id="IPR007724">
    <property type="entry name" value="Poly_GlycHdrlase"/>
</dbReference>
<feature type="active site" evidence="4">
    <location>
        <position position="408"/>
    </location>
</feature>
<feature type="region of interest" description="Disordered" evidence="6">
    <location>
        <begin position="246"/>
        <end position="272"/>
    </location>
</feature>
<feature type="binding site" evidence="5">
    <location>
        <position position="406"/>
    </location>
    <ligand>
        <name>substrate</name>
    </ligand>
</feature>